<keyword evidence="9" id="KW-1185">Reference proteome</keyword>
<dbReference type="Gene3D" id="3.80.10.10">
    <property type="entry name" value="Ribonuclease Inhibitor"/>
    <property type="match status" value="2"/>
</dbReference>
<gene>
    <name evidence="8" type="ORF">BSTOLATCC_MIC31740</name>
</gene>
<evidence type="ECO:0000256" key="1">
    <source>
        <dbReference type="ARBA" id="ARBA00004138"/>
    </source>
</evidence>
<evidence type="ECO:0000256" key="7">
    <source>
        <dbReference type="SAM" id="MobiDB-lite"/>
    </source>
</evidence>
<protein>
    <recommendedName>
        <fullName evidence="10">Dynein assembly factor 1, axonemal homolog</fullName>
    </recommendedName>
</protein>
<evidence type="ECO:0000313" key="9">
    <source>
        <dbReference type="Proteomes" id="UP001162131"/>
    </source>
</evidence>
<feature type="region of interest" description="Disordered" evidence="7">
    <location>
        <begin position="257"/>
        <end position="300"/>
    </location>
</feature>
<dbReference type="PROSITE" id="PS51450">
    <property type="entry name" value="LRR"/>
    <property type="match status" value="4"/>
</dbReference>
<name>A0AAU9J9G3_9CILI</name>
<accession>A0AAU9J9G3</accession>
<evidence type="ECO:0000256" key="3">
    <source>
        <dbReference type="ARBA" id="ARBA00022737"/>
    </source>
</evidence>
<evidence type="ECO:0000256" key="6">
    <source>
        <dbReference type="SAM" id="Coils"/>
    </source>
</evidence>
<dbReference type="AlphaFoldDB" id="A0AAU9J9G3"/>
<dbReference type="PANTHER" id="PTHR45973:SF9">
    <property type="entry name" value="LEUCINE-RICH REPEAT-CONTAINING PROTEIN 46"/>
    <property type="match status" value="1"/>
</dbReference>
<organism evidence="8 9">
    <name type="scientific">Blepharisma stoltei</name>
    <dbReference type="NCBI Taxonomy" id="1481888"/>
    <lineage>
        <taxon>Eukaryota</taxon>
        <taxon>Sar</taxon>
        <taxon>Alveolata</taxon>
        <taxon>Ciliophora</taxon>
        <taxon>Postciliodesmatophora</taxon>
        <taxon>Heterotrichea</taxon>
        <taxon>Heterotrichida</taxon>
        <taxon>Blepharismidae</taxon>
        <taxon>Blepharisma</taxon>
    </lineage>
</organism>
<reference evidence="8" key="1">
    <citation type="submission" date="2021-09" db="EMBL/GenBank/DDBJ databases">
        <authorList>
            <consortium name="AG Swart"/>
            <person name="Singh M."/>
            <person name="Singh A."/>
            <person name="Seah K."/>
            <person name="Emmerich C."/>
        </authorList>
    </citation>
    <scope>NUCLEOTIDE SEQUENCE</scope>
    <source>
        <strain evidence="8">ATCC30299</strain>
    </source>
</reference>
<dbReference type="Proteomes" id="UP001162131">
    <property type="component" value="Unassembled WGS sequence"/>
</dbReference>
<keyword evidence="4" id="KW-0969">Cilium</keyword>
<evidence type="ECO:0000256" key="5">
    <source>
        <dbReference type="ARBA" id="ARBA00023273"/>
    </source>
</evidence>
<comment type="subcellular location">
    <subcellularLocation>
        <location evidence="1">Cell projection</location>
        <location evidence="1">Cilium</location>
    </subcellularLocation>
</comment>
<dbReference type="EMBL" id="CAJZBQ010000032">
    <property type="protein sequence ID" value="CAG9322615.1"/>
    <property type="molecule type" value="Genomic_DNA"/>
</dbReference>
<dbReference type="SUPFAM" id="SSF52075">
    <property type="entry name" value="Outer arm dynein light chain 1"/>
    <property type="match status" value="1"/>
</dbReference>
<sequence>MIVDDFPRISNKFLNQLLGSDVRIYYNTRYLNDRLYLHYKGFHQIENLDEFTGLKVLYMEGNSIKHIQGLESCQKLRCIYLQQNCIEEISGLDTLTDLHTLNLAENFISSIKGLSNTQKLSTLTLKANQIGVNGIDDLKGLLDAQSLEILDLSDNKISDVEIIPEILEKLPQLCVLYLHGNPVCRKIENYRKILIAKLSNLKYLDDRPVFDEDRRFAMAFLRGGIQAEREERRQYEKEVEEKRMLEHHRFREIAMKHRNDRLGREENKTNGSTTISEGSSDEWNSSSEATEVSYIGDKSQNDIQLPDLEEVKIVKPEEFKEKEENYIENLLNAQNNKEENRPQEFNKIIIEEVEECPYKNKSLEDNLQEIPPVINEETIEDMIKRHQEELDELD</sequence>
<comment type="caution">
    <text evidence="8">The sequence shown here is derived from an EMBL/GenBank/DDBJ whole genome shotgun (WGS) entry which is preliminary data.</text>
</comment>
<dbReference type="Pfam" id="PF14580">
    <property type="entry name" value="LRR_9"/>
    <property type="match status" value="1"/>
</dbReference>
<keyword evidence="6" id="KW-0175">Coiled coil</keyword>
<evidence type="ECO:0000313" key="8">
    <source>
        <dbReference type="EMBL" id="CAG9322615.1"/>
    </source>
</evidence>
<keyword evidence="2" id="KW-0433">Leucine-rich repeat</keyword>
<keyword evidence="3" id="KW-0677">Repeat</keyword>
<evidence type="ECO:0000256" key="4">
    <source>
        <dbReference type="ARBA" id="ARBA00023069"/>
    </source>
</evidence>
<proteinExistence type="predicted"/>
<keyword evidence="5" id="KW-0966">Cell projection</keyword>
<dbReference type="PANTHER" id="PTHR45973">
    <property type="entry name" value="PROTEIN PHOSPHATASE 1 REGULATORY SUBUNIT SDS22-RELATED"/>
    <property type="match status" value="1"/>
</dbReference>
<feature type="coiled-coil region" evidence="6">
    <location>
        <begin position="218"/>
        <end position="245"/>
    </location>
</feature>
<dbReference type="InterPro" id="IPR050576">
    <property type="entry name" value="Cilia_flagella_integrity"/>
</dbReference>
<feature type="compositionally biased region" description="Low complexity" evidence="7">
    <location>
        <begin position="276"/>
        <end position="288"/>
    </location>
</feature>
<dbReference type="InterPro" id="IPR032675">
    <property type="entry name" value="LRR_dom_sf"/>
</dbReference>
<evidence type="ECO:0000256" key="2">
    <source>
        <dbReference type="ARBA" id="ARBA00022614"/>
    </source>
</evidence>
<evidence type="ECO:0008006" key="10">
    <source>
        <dbReference type="Google" id="ProtNLM"/>
    </source>
</evidence>
<dbReference type="SMART" id="SM00365">
    <property type="entry name" value="LRR_SD22"/>
    <property type="match status" value="4"/>
</dbReference>
<dbReference type="InterPro" id="IPR001611">
    <property type="entry name" value="Leu-rich_rpt"/>
</dbReference>
<feature type="compositionally biased region" description="Basic and acidic residues" evidence="7">
    <location>
        <begin position="257"/>
        <end position="268"/>
    </location>
</feature>